<dbReference type="PANTHER" id="PTHR30629:SF2">
    <property type="entry name" value="PROPHAGE INTEGRASE INTS-RELATED"/>
    <property type="match status" value="1"/>
</dbReference>
<evidence type="ECO:0000256" key="2">
    <source>
        <dbReference type="ARBA" id="ARBA00022908"/>
    </source>
</evidence>
<evidence type="ECO:0000256" key="1">
    <source>
        <dbReference type="ARBA" id="ARBA00008857"/>
    </source>
</evidence>
<dbReference type="CDD" id="cd01184">
    <property type="entry name" value="INT_C_like_1"/>
    <property type="match status" value="1"/>
</dbReference>
<comment type="similarity">
    <text evidence="1">Belongs to the 'phage' integrase family.</text>
</comment>
<gene>
    <name evidence="5" type="ordered locus">ECA2306</name>
</gene>
<proteinExistence type="inferred from homology"/>
<dbReference type="PANTHER" id="PTHR30629">
    <property type="entry name" value="PROPHAGE INTEGRASE"/>
    <property type="match status" value="1"/>
</dbReference>
<dbReference type="InterPro" id="IPR050808">
    <property type="entry name" value="Phage_Integrase"/>
</dbReference>
<dbReference type="SUPFAM" id="SSF56349">
    <property type="entry name" value="DNA breaking-rejoining enzymes"/>
    <property type="match status" value="1"/>
</dbReference>
<dbReference type="GO" id="GO:0006310">
    <property type="term" value="P:DNA recombination"/>
    <property type="evidence" value="ECO:0007669"/>
    <property type="project" value="UniProtKB-KW"/>
</dbReference>
<dbReference type="Proteomes" id="UP000007966">
    <property type="component" value="Chromosome"/>
</dbReference>
<dbReference type="InterPro" id="IPR002104">
    <property type="entry name" value="Integrase_catalytic"/>
</dbReference>
<keyword evidence="3" id="KW-0233">DNA recombination</keyword>
<organism evidence="5 6">
    <name type="scientific">Pectobacterium atrosepticum (strain SCRI 1043 / ATCC BAA-672)</name>
    <name type="common">Erwinia carotovora subsp. atroseptica</name>
    <dbReference type="NCBI Taxonomy" id="218491"/>
    <lineage>
        <taxon>Bacteria</taxon>
        <taxon>Pseudomonadati</taxon>
        <taxon>Pseudomonadota</taxon>
        <taxon>Gammaproteobacteria</taxon>
        <taxon>Enterobacterales</taxon>
        <taxon>Pectobacteriaceae</taxon>
        <taxon>Pectobacterium</taxon>
    </lineage>
</organism>
<dbReference type="STRING" id="218491.ECA2306"/>
<dbReference type="EMBL" id="BX950851">
    <property type="protein sequence ID" value="CAG75209.1"/>
    <property type="molecule type" value="Genomic_DNA"/>
</dbReference>
<keyword evidence="6" id="KW-1185">Reference proteome</keyword>
<evidence type="ECO:0000313" key="6">
    <source>
        <dbReference type="Proteomes" id="UP000007966"/>
    </source>
</evidence>
<reference evidence="5" key="1">
    <citation type="submission" date="2004-02" db="EMBL/GenBank/DDBJ databases">
        <title>The genome sequence of the enterobacterial phytopathogen Erwinia carotovora subsp. atroseptica SCRI1043 and functional genomic identification of novel virulence factors.</title>
        <authorList>
            <person name="Bell K.S."/>
            <person name="Sebaihia M."/>
            <person name="Pritchard L."/>
            <person name="Holden M."/>
            <person name="Hyman L.J."/>
            <person name="Holeva M.C."/>
            <person name="Thomson N.R."/>
            <person name="Bentley S.D."/>
            <person name="Churcher C."/>
            <person name="Mungall K."/>
            <person name="Atkin R."/>
            <person name="Bason N."/>
            <person name="Brooks K."/>
            <person name="Chillingworth T."/>
            <person name="Clark K."/>
            <person name="Doggett J."/>
            <person name="Fraser A."/>
            <person name="Hance Z."/>
            <person name="Hauser H."/>
            <person name="Jagels K."/>
            <person name="Moule S."/>
            <person name="Norbertczak H."/>
            <person name="Ormond D."/>
            <person name="Price C."/>
            <person name="Quail M.A."/>
            <person name="Sanders M."/>
            <person name="Walker D."/>
            <person name="Whitehead S."/>
            <person name="Salmond G.P.C."/>
            <person name="Birch P.R.J."/>
            <person name="Barrell B.G."/>
            <person name="Parkhill J."/>
            <person name="Toth I.K."/>
        </authorList>
    </citation>
    <scope>NUCLEOTIDE SEQUENCE</scope>
    <source>
        <strain evidence="5">SCRI1043</strain>
    </source>
</reference>
<feature type="domain" description="Tyr recombinase" evidence="4">
    <location>
        <begin position="326"/>
        <end position="512"/>
    </location>
</feature>
<protein>
    <submittedName>
        <fullName evidence="5">Probable phage integrase</fullName>
    </submittedName>
</protein>
<sequence length="520" mass="57150">MVNLMNINSHYLHNNSHECVSLSVRSKGTTQCPDIKVTQKAHIELGTLATPQLVRRRSGRYTIRLRLKGHAKPFISVSTRTTNRSIAVMRQKELATTAKAFLLDNPEVSKEELREHLKAMAEWLLTEATDDYWNGLDIAWLEDAKVNLRNIAATERLSAVQQTHIVESLKVLEAGQKRVDYGDATGLLDFVADDNTDSANNHTQGSTIGVLSSNLENQQGGSSSVFTYDDLVSMTLAEKITTLATSSYRDLQSSFSTVRGYAPVDLMDRSAWLKARDELLANGKAAITVNKLFVKVRMAIDYALMNGHLQGRNPIEKMKLTKDAESKRRAMTDEEIQMVLKAAESAPEARRWAVLVSIITGARSAEVAQLTKENIVVVDGITCIDINDDEGKKVKNKHSIRLIPLIDGAYGFNLEAFLKFVNTREPKTAIFGMTAGTYTAYFGRSIKGSIDALKDTKNVCMHSLRHSLTGKLKAAGVPLADAQGVLGHSSQSITYDLYGKGHAIGRLSDALRLALSGTGQ</sequence>
<accession>Q6D4T4</accession>
<dbReference type="GO" id="GO:0003677">
    <property type="term" value="F:DNA binding"/>
    <property type="evidence" value="ECO:0007669"/>
    <property type="project" value="InterPro"/>
</dbReference>
<dbReference type="InterPro" id="IPR013762">
    <property type="entry name" value="Integrase-like_cat_sf"/>
</dbReference>
<dbReference type="HOGENOM" id="CLU_022238_5_0_6"/>
<dbReference type="AlphaFoldDB" id="Q6D4T4"/>
<dbReference type="InterPro" id="IPR011010">
    <property type="entry name" value="DNA_brk_join_enz"/>
</dbReference>
<dbReference type="KEGG" id="eca:ECA2306"/>
<dbReference type="eggNOG" id="COG0582">
    <property type="taxonomic scope" value="Bacteria"/>
</dbReference>
<dbReference type="Pfam" id="PF00589">
    <property type="entry name" value="Phage_integrase"/>
    <property type="match status" value="1"/>
</dbReference>
<keyword evidence="2" id="KW-0229">DNA integration</keyword>
<dbReference type="Gene3D" id="1.10.443.10">
    <property type="entry name" value="Intergrase catalytic core"/>
    <property type="match status" value="1"/>
</dbReference>
<evidence type="ECO:0000256" key="3">
    <source>
        <dbReference type="ARBA" id="ARBA00023172"/>
    </source>
</evidence>
<name>Q6D4T4_PECAS</name>
<evidence type="ECO:0000313" key="5">
    <source>
        <dbReference type="EMBL" id="CAG75209.1"/>
    </source>
</evidence>
<dbReference type="PROSITE" id="PS51898">
    <property type="entry name" value="TYR_RECOMBINASE"/>
    <property type="match status" value="1"/>
</dbReference>
<dbReference type="GO" id="GO:0015074">
    <property type="term" value="P:DNA integration"/>
    <property type="evidence" value="ECO:0007669"/>
    <property type="project" value="UniProtKB-KW"/>
</dbReference>
<evidence type="ECO:0000259" key="4">
    <source>
        <dbReference type="PROSITE" id="PS51898"/>
    </source>
</evidence>